<dbReference type="Proteomes" id="UP000095767">
    <property type="component" value="Unassembled WGS sequence"/>
</dbReference>
<dbReference type="OrthoDB" id="613373at2759"/>
<dbReference type="STRING" id="888268.A0A1E5V7I9"/>
<proteinExistence type="predicted"/>
<dbReference type="InterPro" id="IPR053197">
    <property type="entry name" value="F-box_SCFL_complex_component"/>
</dbReference>
<name>A0A1E5V7I9_9POAL</name>
<dbReference type="AlphaFoldDB" id="A0A1E5V7I9"/>
<accession>A0A1E5V7I9</accession>
<evidence type="ECO:0000313" key="1">
    <source>
        <dbReference type="EMBL" id="OEL21017.1"/>
    </source>
</evidence>
<dbReference type="PANTHER" id="PTHR34223">
    <property type="entry name" value="OS11G0201299 PROTEIN"/>
    <property type="match status" value="1"/>
</dbReference>
<gene>
    <name evidence="1" type="ORF">BAE44_0017967</name>
</gene>
<organism evidence="1 2">
    <name type="scientific">Dichanthelium oligosanthes</name>
    <dbReference type="NCBI Taxonomy" id="888268"/>
    <lineage>
        <taxon>Eukaryota</taxon>
        <taxon>Viridiplantae</taxon>
        <taxon>Streptophyta</taxon>
        <taxon>Embryophyta</taxon>
        <taxon>Tracheophyta</taxon>
        <taxon>Spermatophyta</taxon>
        <taxon>Magnoliopsida</taxon>
        <taxon>Liliopsida</taxon>
        <taxon>Poales</taxon>
        <taxon>Poaceae</taxon>
        <taxon>PACMAD clade</taxon>
        <taxon>Panicoideae</taxon>
        <taxon>Panicodae</taxon>
        <taxon>Paniceae</taxon>
        <taxon>Dichantheliinae</taxon>
        <taxon>Dichanthelium</taxon>
    </lineage>
</organism>
<dbReference type="EMBL" id="LWDX02049002">
    <property type="protein sequence ID" value="OEL21017.1"/>
    <property type="molecule type" value="Genomic_DNA"/>
</dbReference>
<evidence type="ECO:0008006" key="3">
    <source>
        <dbReference type="Google" id="ProtNLM"/>
    </source>
</evidence>
<feature type="non-terminal residue" evidence="1">
    <location>
        <position position="1"/>
    </location>
</feature>
<evidence type="ECO:0000313" key="2">
    <source>
        <dbReference type="Proteomes" id="UP000095767"/>
    </source>
</evidence>
<sequence>LNRELKTCPVFSNLKTLSLGEWCMTADFDPLVSFLQLSPNLERLFLELKMVCMCRHSVNIS</sequence>
<keyword evidence="2" id="KW-1185">Reference proteome</keyword>
<reference evidence="1 2" key="1">
    <citation type="submission" date="2016-09" db="EMBL/GenBank/DDBJ databases">
        <title>The draft genome of Dichanthelium oligosanthes: A C3 panicoid grass species.</title>
        <authorList>
            <person name="Studer A.J."/>
            <person name="Schnable J.C."/>
            <person name="Brutnell T.P."/>
        </authorList>
    </citation>
    <scope>NUCLEOTIDE SEQUENCE [LARGE SCALE GENOMIC DNA]</scope>
    <source>
        <strain evidence="2">cv. Kellogg 1175</strain>
        <tissue evidence="1">Leaf</tissue>
    </source>
</reference>
<comment type="caution">
    <text evidence="1">The sequence shown here is derived from an EMBL/GenBank/DDBJ whole genome shotgun (WGS) entry which is preliminary data.</text>
</comment>
<protein>
    <recommendedName>
        <fullName evidence="3">FBD domain-containing protein</fullName>
    </recommendedName>
</protein>
<dbReference type="PANTHER" id="PTHR34223:SF40">
    <property type="entry name" value="OS08G0197800 PROTEIN"/>
    <property type="match status" value="1"/>
</dbReference>